<evidence type="ECO:0000256" key="6">
    <source>
        <dbReference type="ARBA" id="ARBA00023136"/>
    </source>
</evidence>
<dbReference type="Gene3D" id="2.30.30.60">
    <property type="match status" value="1"/>
</dbReference>
<evidence type="ECO:0000256" key="1">
    <source>
        <dbReference type="ARBA" id="ARBA00004651"/>
    </source>
</evidence>
<dbReference type="InterPro" id="IPR011066">
    <property type="entry name" value="MscS_channel_C_sf"/>
</dbReference>
<evidence type="ECO:0000313" key="10">
    <source>
        <dbReference type="Proteomes" id="UP000273278"/>
    </source>
</evidence>
<dbReference type="PANTHER" id="PTHR30221:SF1">
    <property type="entry name" value="SMALL-CONDUCTANCE MECHANOSENSITIVE CHANNEL"/>
    <property type="match status" value="1"/>
</dbReference>
<dbReference type="InterPro" id="IPR045275">
    <property type="entry name" value="MscS_archaea/bacteria_type"/>
</dbReference>
<evidence type="ECO:0000313" key="9">
    <source>
        <dbReference type="EMBL" id="AYQ55589.1"/>
    </source>
</evidence>
<feature type="transmembrane region" description="Helical" evidence="7">
    <location>
        <begin position="206"/>
        <end position="224"/>
    </location>
</feature>
<dbReference type="InterPro" id="IPR011014">
    <property type="entry name" value="MscS_channel_TM-2"/>
</dbReference>
<comment type="similarity">
    <text evidence="2">Belongs to the MscS (TC 1.A.23) family.</text>
</comment>
<dbReference type="PANTHER" id="PTHR30221">
    <property type="entry name" value="SMALL-CONDUCTANCE MECHANOSENSITIVE CHANNEL"/>
    <property type="match status" value="1"/>
</dbReference>
<reference evidence="9 10" key="1">
    <citation type="submission" date="2016-10" db="EMBL/GenBank/DDBJ databases">
        <title>Complete genome of the TMA-utilizing, human hosted archaeon Methanomethylophilus alvus Gen. nov, sp. nov., strain Mx-05, derived from a pure culture.</title>
        <authorList>
            <person name="Brugere J.-F."/>
            <person name="Ben Hania W."/>
            <person name="Chaudhary P.P."/>
            <person name="Gaci N."/>
            <person name="Borrel G."/>
            <person name="Cao Van Tuat L."/>
            <person name="Fardeau M.-L."/>
            <person name="Harris H.M.B."/>
            <person name="O'Toole P.W."/>
            <person name="Ollivier B."/>
        </authorList>
    </citation>
    <scope>NUCLEOTIDE SEQUENCE [LARGE SCALE GENOMIC DNA]</scope>
    <source>
        <strain evidence="9 10">Mx-05</strain>
    </source>
</reference>
<protein>
    <submittedName>
        <fullName evidence="9">Small-conductance mechanosensitive channel</fullName>
    </submittedName>
</protein>
<evidence type="ECO:0000259" key="8">
    <source>
        <dbReference type="Pfam" id="PF00924"/>
    </source>
</evidence>
<dbReference type="SUPFAM" id="SSF82861">
    <property type="entry name" value="Mechanosensitive channel protein MscS (YggB), transmembrane region"/>
    <property type="match status" value="1"/>
</dbReference>
<feature type="transmembrane region" description="Helical" evidence="7">
    <location>
        <begin position="236"/>
        <end position="261"/>
    </location>
</feature>
<keyword evidence="5 7" id="KW-1133">Transmembrane helix</keyword>
<dbReference type="Proteomes" id="UP000273278">
    <property type="component" value="Chromosome"/>
</dbReference>
<gene>
    <name evidence="9" type="ORF">BKD89_07265</name>
</gene>
<accession>A0A3G3IIN0</accession>
<feature type="transmembrane region" description="Helical" evidence="7">
    <location>
        <begin position="281"/>
        <end position="302"/>
    </location>
</feature>
<proteinExistence type="inferred from homology"/>
<dbReference type="Gene3D" id="1.10.287.1260">
    <property type="match status" value="1"/>
</dbReference>
<keyword evidence="6 7" id="KW-0472">Membrane</keyword>
<evidence type="ECO:0000256" key="7">
    <source>
        <dbReference type="SAM" id="Phobius"/>
    </source>
</evidence>
<evidence type="ECO:0000256" key="4">
    <source>
        <dbReference type="ARBA" id="ARBA00022692"/>
    </source>
</evidence>
<dbReference type="InterPro" id="IPR010920">
    <property type="entry name" value="LSM_dom_sf"/>
</dbReference>
<feature type="transmembrane region" description="Helical" evidence="7">
    <location>
        <begin position="158"/>
        <end position="185"/>
    </location>
</feature>
<evidence type="ECO:0000256" key="5">
    <source>
        <dbReference type="ARBA" id="ARBA00022989"/>
    </source>
</evidence>
<feature type="domain" description="Mechanosensitive ion channel MscS" evidence="8">
    <location>
        <begin position="326"/>
        <end position="395"/>
    </location>
</feature>
<evidence type="ECO:0000256" key="2">
    <source>
        <dbReference type="ARBA" id="ARBA00008017"/>
    </source>
</evidence>
<dbReference type="SUPFAM" id="SSF82689">
    <property type="entry name" value="Mechanosensitive channel protein MscS (YggB), C-terminal domain"/>
    <property type="match status" value="1"/>
</dbReference>
<comment type="subcellular location">
    <subcellularLocation>
        <location evidence="1">Cell membrane</location>
        <topology evidence="1">Multi-pass membrane protein</topology>
    </subcellularLocation>
</comment>
<dbReference type="EMBL" id="CP017686">
    <property type="protein sequence ID" value="AYQ55589.1"/>
    <property type="molecule type" value="Genomic_DNA"/>
</dbReference>
<dbReference type="Gene3D" id="3.30.70.100">
    <property type="match status" value="1"/>
</dbReference>
<evidence type="ECO:0000256" key="3">
    <source>
        <dbReference type="ARBA" id="ARBA00022475"/>
    </source>
</evidence>
<dbReference type="AlphaFoldDB" id="A0A3G3IIN0"/>
<dbReference type="Pfam" id="PF00924">
    <property type="entry name" value="MS_channel_2nd"/>
    <property type="match status" value="1"/>
</dbReference>
<organism evidence="9 10">
    <name type="scientific">Methanomethylophilus alvi</name>
    <dbReference type="NCBI Taxonomy" id="1291540"/>
    <lineage>
        <taxon>Archaea</taxon>
        <taxon>Methanobacteriati</taxon>
        <taxon>Thermoplasmatota</taxon>
        <taxon>Thermoplasmata</taxon>
        <taxon>Methanomassiliicoccales</taxon>
        <taxon>Methanomethylophilaceae</taxon>
        <taxon>Methanomethylophilus</taxon>
    </lineage>
</organism>
<dbReference type="InterPro" id="IPR006685">
    <property type="entry name" value="MscS_channel_2nd"/>
</dbReference>
<keyword evidence="3" id="KW-1003">Cell membrane</keyword>
<name>A0A3G3IIN0_9ARCH</name>
<sequence length="522" mass="57671">MLTVAAVPLESDDSSAVTTDIPGTQIKYYYDATESLTVSAGGTTTLTFFLYSEYSEDVKIRASVFCNESKITAKSDTNYIPLAHGGEAQIDITVSAGEYAHQGTYALEVTITANSVNIDGDEGSFPINIKVTSNLTSDKYNKFLGLFPNEFDGILGNVWFTAIVSFLALLAIGYAIVIVVVPVCARLITRKDDPERNAIKKTLYQLCHAIIIIWAFGEVLRILGTDESLIDIANRVFSVTYAIVGVIVGWHLYKVIVDIILRHMSEKAELHKEELQSLRPLFMYIGEIAIAVVAVIVVMNFLGFDLAAIITSAGIVSLGISMGAQDVLKQFFAGLVILATRPFKKGDLIRIGSDSTIYKVRKVNVMNTELENWDNTDVNIMPNSTIETSKIQNITGETLVTKVYLTMDVAYGQDINKARQIMQDVACSNPHVITDGSYGRPYTRVENLGNTNITIKMGMYFDDINTSYTARGHIRQAMVEAFMANGIQFDYDRITIDEVRVTEAEAKNDKGSNEYNKRNTES</sequence>
<dbReference type="OMA" id="LENWDNT"/>
<dbReference type="GO" id="GO:0008381">
    <property type="term" value="F:mechanosensitive monoatomic ion channel activity"/>
    <property type="evidence" value="ECO:0007669"/>
    <property type="project" value="InterPro"/>
</dbReference>
<keyword evidence="4 7" id="KW-0812">Transmembrane</keyword>
<dbReference type="SUPFAM" id="SSF50182">
    <property type="entry name" value="Sm-like ribonucleoproteins"/>
    <property type="match status" value="1"/>
</dbReference>
<dbReference type="InterPro" id="IPR023408">
    <property type="entry name" value="MscS_beta-dom_sf"/>
</dbReference>
<dbReference type="GO" id="GO:0005886">
    <property type="term" value="C:plasma membrane"/>
    <property type="evidence" value="ECO:0007669"/>
    <property type="project" value="UniProtKB-SubCell"/>
</dbReference>